<feature type="compositionally biased region" description="Polar residues" evidence="1">
    <location>
        <begin position="43"/>
        <end position="59"/>
    </location>
</feature>
<feature type="non-terminal residue" evidence="2">
    <location>
        <position position="1"/>
    </location>
</feature>
<dbReference type="AlphaFoldDB" id="A0A6N2BXY0"/>
<evidence type="ECO:0000256" key="1">
    <source>
        <dbReference type="SAM" id="MobiDB-lite"/>
    </source>
</evidence>
<name>A0A6N2BXY0_SOLCI</name>
<gene>
    <name evidence="2" type="ORF">EJD97_005075</name>
</gene>
<comment type="caution">
    <text evidence="2">The sequence shown here is derived from an EMBL/GenBank/DDBJ whole genome shotgun (WGS) entry which is preliminary data.</text>
</comment>
<proteinExistence type="predicted"/>
<sequence length="186" mass="20393">IVRTRATTAPTPTPARQETSEPATGAVARRGTVARGHGRSHGRTSSIGRGQAPSPSCTRAVTPPPTDEVIREGEEGENEQVQNEELPPQPTPEMINQVLAYLKHVATVAPCMDASLEIGTFPRLTTGPIMKNDQHELFSKFLKLKPPVFKGAESEDAYDFLVDCHELLHKMGIVERFGVEFVSYKF</sequence>
<evidence type="ECO:0000313" key="2">
    <source>
        <dbReference type="EMBL" id="TMW97729.1"/>
    </source>
</evidence>
<feature type="non-terminal residue" evidence="2">
    <location>
        <position position="186"/>
    </location>
</feature>
<feature type="region of interest" description="Disordered" evidence="1">
    <location>
        <begin position="1"/>
        <end position="91"/>
    </location>
</feature>
<organism evidence="2">
    <name type="scientific">Solanum chilense</name>
    <name type="common">Tomato</name>
    <name type="synonym">Lycopersicon chilense</name>
    <dbReference type="NCBI Taxonomy" id="4083"/>
    <lineage>
        <taxon>Eukaryota</taxon>
        <taxon>Viridiplantae</taxon>
        <taxon>Streptophyta</taxon>
        <taxon>Embryophyta</taxon>
        <taxon>Tracheophyta</taxon>
        <taxon>Spermatophyta</taxon>
        <taxon>Magnoliopsida</taxon>
        <taxon>eudicotyledons</taxon>
        <taxon>Gunneridae</taxon>
        <taxon>Pentapetalae</taxon>
        <taxon>asterids</taxon>
        <taxon>lamiids</taxon>
        <taxon>Solanales</taxon>
        <taxon>Solanaceae</taxon>
        <taxon>Solanoideae</taxon>
        <taxon>Solaneae</taxon>
        <taxon>Solanum</taxon>
        <taxon>Solanum subgen. Lycopersicon</taxon>
    </lineage>
</organism>
<accession>A0A6N2BXY0</accession>
<protein>
    <submittedName>
        <fullName evidence="2">Uncharacterized protein</fullName>
    </submittedName>
</protein>
<reference evidence="2" key="1">
    <citation type="submission" date="2019-05" db="EMBL/GenBank/DDBJ databases">
        <title>The de novo reference genome and transcriptome assemblies of the wild tomato species Solanum chilense.</title>
        <authorList>
            <person name="Stam R."/>
            <person name="Nosenko T."/>
            <person name="Hoerger A.C."/>
            <person name="Stephan W."/>
            <person name="Seidel M.A."/>
            <person name="Kuhn J.M.M."/>
            <person name="Haberer G."/>
            <person name="Tellier A."/>
        </authorList>
    </citation>
    <scope>NUCLEOTIDE SEQUENCE</scope>
    <source>
        <tissue evidence="2">Mature leaves</tissue>
    </source>
</reference>
<dbReference type="EMBL" id="RXGB01001744">
    <property type="protein sequence ID" value="TMW97729.1"/>
    <property type="molecule type" value="Genomic_DNA"/>
</dbReference>
<feature type="compositionally biased region" description="Low complexity" evidence="1">
    <location>
        <begin position="1"/>
        <end position="16"/>
    </location>
</feature>